<sequence>MIGTHQHATNMWHHKPHKTDHTCGTYRNPDAYCRKQNHLSFEFLYWNTKMARFRLSKQ</sequence>
<accession>A0A655R1Y6</accession>
<reference evidence="1 2" key="1">
    <citation type="submission" date="2015-07" db="EMBL/GenBank/DDBJ databases">
        <authorList>
            <consortium name="Pathogen Informatics"/>
        </authorList>
    </citation>
    <scope>NUCLEOTIDE SEQUENCE [LARGE SCALE GENOMIC DNA]</scope>
    <source>
        <strain evidence="1 2">A51</strain>
    </source>
</reference>
<dbReference type="EMBL" id="CWOW01000012">
    <property type="protein sequence ID" value="CSA80890.1"/>
    <property type="molecule type" value="Genomic_DNA"/>
</dbReference>
<proteinExistence type="predicted"/>
<gene>
    <name evidence="1" type="ORF">ERS013165_02488</name>
</gene>
<protein>
    <submittedName>
        <fullName evidence="1">Uncharacterized protein</fullName>
    </submittedName>
</protein>
<organism evidence="1 2">
    <name type="scientific">Vibrio cholerae</name>
    <dbReference type="NCBI Taxonomy" id="666"/>
    <lineage>
        <taxon>Bacteria</taxon>
        <taxon>Pseudomonadati</taxon>
        <taxon>Pseudomonadota</taxon>
        <taxon>Gammaproteobacteria</taxon>
        <taxon>Vibrionales</taxon>
        <taxon>Vibrionaceae</taxon>
        <taxon>Vibrio</taxon>
    </lineage>
</organism>
<name>A0A655R1Y6_VIBCL</name>
<evidence type="ECO:0000313" key="1">
    <source>
        <dbReference type="EMBL" id="CSA80890.1"/>
    </source>
</evidence>
<dbReference type="AlphaFoldDB" id="A0A655R1Y6"/>
<evidence type="ECO:0000313" key="2">
    <source>
        <dbReference type="Proteomes" id="UP000044806"/>
    </source>
</evidence>
<dbReference type="Proteomes" id="UP000044806">
    <property type="component" value="Unassembled WGS sequence"/>
</dbReference>